<dbReference type="RefSeq" id="WP_068716530.1">
    <property type="nucleotide sequence ID" value="NZ_LWDV01000008.1"/>
</dbReference>
<dbReference type="GO" id="GO:0007165">
    <property type="term" value="P:signal transduction"/>
    <property type="evidence" value="ECO:0007669"/>
    <property type="project" value="UniProtKB-KW"/>
</dbReference>
<dbReference type="PROSITE" id="PS50111">
    <property type="entry name" value="CHEMOTAXIS_TRANSDUC_2"/>
    <property type="match status" value="1"/>
</dbReference>
<organism evidence="3 4">
    <name type="scientific">Orenia metallireducens</name>
    <dbReference type="NCBI Taxonomy" id="1413210"/>
    <lineage>
        <taxon>Bacteria</taxon>
        <taxon>Bacillati</taxon>
        <taxon>Bacillota</taxon>
        <taxon>Clostridia</taxon>
        <taxon>Halanaerobiales</taxon>
        <taxon>Halobacteroidaceae</taxon>
        <taxon>Orenia</taxon>
    </lineage>
</organism>
<reference evidence="3 4" key="2">
    <citation type="submission" date="2016-08" db="EMBL/GenBank/DDBJ databases">
        <title>Orenia metallireducens sp. nov. strain Z6, a Novel Metal-reducing Firmicute from the Deep Subsurface.</title>
        <authorList>
            <person name="Maxim B.I."/>
            <person name="Kenneth K."/>
            <person name="Flynn T.M."/>
            <person name="Oloughlin E.J."/>
            <person name="Locke R.A."/>
            <person name="Weber J.R."/>
            <person name="Egan S.M."/>
            <person name="Mackie R.I."/>
            <person name="Cann I.K."/>
        </authorList>
    </citation>
    <scope>NUCLEOTIDE SEQUENCE [LARGE SCALE GENOMIC DNA]</scope>
    <source>
        <strain evidence="3 4">Z6</strain>
    </source>
</reference>
<keyword evidence="4" id="KW-1185">Reference proteome</keyword>
<dbReference type="Proteomes" id="UP000093514">
    <property type="component" value="Unassembled WGS sequence"/>
</dbReference>
<gene>
    <name evidence="3" type="ORF">U472_06025</name>
</gene>
<name>A0A1C0A9S7_9FIRM</name>
<dbReference type="GO" id="GO:0016020">
    <property type="term" value="C:membrane"/>
    <property type="evidence" value="ECO:0007669"/>
    <property type="project" value="InterPro"/>
</dbReference>
<proteinExistence type="predicted"/>
<evidence type="ECO:0000256" key="1">
    <source>
        <dbReference type="PROSITE-ProRule" id="PRU00284"/>
    </source>
</evidence>
<keyword evidence="1" id="KW-0807">Transducer</keyword>
<evidence type="ECO:0000259" key="2">
    <source>
        <dbReference type="PROSITE" id="PS50111"/>
    </source>
</evidence>
<dbReference type="InterPro" id="IPR004089">
    <property type="entry name" value="MCPsignal_dom"/>
</dbReference>
<dbReference type="AlphaFoldDB" id="A0A1C0A9S7"/>
<dbReference type="SUPFAM" id="SSF58104">
    <property type="entry name" value="Methyl-accepting chemotaxis protein (MCP) signaling domain"/>
    <property type="match status" value="1"/>
</dbReference>
<comment type="caution">
    <text evidence="3">The sequence shown here is derived from an EMBL/GenBank/DDBJ whole genome shotgun (WGS) entry which is preliminary data.</text>
</comment>
<reference evidence="4" key="1">
    <citation type="submission" date="2016-07" db="EMBL/GenBank/DDBJ databases">
        <authorList>
            <person name="Florea S."/>
            <person name="Webb J.S."/>
            <person name="Jaromczyk J."/>
            <person name="Schardl C.L."/>
        </authorList>
    </citation>
    <scope>NUCLEOTIDE SEQUENCE [LARGE SCALE GENOMIC DNA]</scope>
    <source>
        <strain evidence="4">Z6</strain>
    </source>
</reference>
<dbReference type="Gene3D" id="1.10.287.950">
    <property type="entry name" value="Methyl-accepting chemotaxis protein"/>
    <property type="match status" value="1"/>
</dbReference>
<feature type="domain" description="Methyl-accepting transducer" evidence="2">
    <location>
        <begin position="1"/>
        <end position="97"/>
    </location>
</feature>
<accession>A0A1C0A9S7</accession>
<evidence type="ECO:0000313" key="4">
    <source>
        <dbReference type="Proteomes" id="UP000093514"/>
    </source>
</evidence>
<protein>
    <recommendedName>
        <fullName evidence="2">Methyl-accepting transducer domain-containing protein</fullName>
    </recommendedName>
</protein>
<dbReference type="EMBL" id="LWDV01000008">
    <property type="protein sequence ID" value="OCL27041.1"/>
    <property type="molecule type" value="Genomic_DNA"/>
</dbReference>
<evidence type="ECO:0000313" key="3">
    <source>
        <dbReference type="EMBL" id="OCL27041.1"/>
    </source>
</evidence>
<sequence>MALNAAIGAARAGEIRQLAKATEKIRYLVKETGEVFKGIDYSIESTSEQILQTFAIAQNLDINSNKLMKTSQDITQMSKDIIYSFQELQELIEIFKI</sequence>